<dbReference type="RefSeq" id="WP_402380600.1">
    <property type="nucleotide sequence ID" value="NZ_JBIUYY010000005.1"/>
</dbReference>
<evidence type="ECO:0000256" key="1">
    <source>
        <dbReference type="SAM" id="MobiDB-lite"/>
    </source>
</evidence>
<dbReference type="InterPro" id="IPR045729">
    <property type="entry name" value="DUF6083"/>
</dbReference>
<feature type="region of interest" description="Disordered" evidence="1">
    <location>
        <begin position="1"/>
        <end position="29"/>
    </location>
</feature>
<dbReference type="Pfam" id="PF19561">
    <property type="entry name" value="DUF6083"/>
    <property type="match status" value="1"/>
</dbReference>
<protein>
    <submittedName>
        <fullName evidence="2">DUF6083 domain-containing protein</fullName>
    </submittedName>
</protein>
<dbReference type="Proteomes" id="UP001617351">
    <property type="component" value="Unassembled WGS sequence"/>
</dbReference>
<name>A0ABW8EG68_STRT5</name>
<organism evidence="2 3">
    <name type="scientific">Streptomyces toxytricini</name>
    <name type="common">Actinomyces toxytricini</name>
    <dbReference type="NCBI Taxonomy" id="67369"/>
    <lineage>
        <taxon>Bacteria</taxon>
        <taxon>Bacillati</taxon>
        <taxon>Actinomycetota</taxon>
        <taxon>Actinomycetes</taxon>
        <taxon>Kitasatosporales</taxon>
        <taxon>Streptomycetaceae</taxon>
        <taxon>Streptomyces</taxon>
    </lineage>
</organism>
<feature type="region of interest" description="Disordered" evidence="1">
    <location>
        <begin position="133"/>
        <end position="152"/>
    </location>
</feature>
<dbReference type="EMBL" id="JBIUYY010000005">
    <property type="protein sequence ID" value="MFJ2822225.1"/>
    <property type="molecule type" value="Genomic_DNA"/>
</dbReference>
<gene>
    <name evidence="2" type="ORF">ACIO7M_14045</name>
</gene>
<accession>A0ABW8EG68</accession>
<sequence length="348" mass="38003">MTSAPAPWDEPPGGLPGLRLNPHSPSKALRRPNTDTCAFCGHHVWYFDRYDGGRIPLVPREFPAGAVPPRARWSVDGGIARPGDMGRSRCWIAHPAVCPGIAHDGADGDGLAGARRALAWRTRKAVAEGRFTAPLPVSPDEAGGGERGAARTADPGERHILAYAGALLLGPAAIDRIRCVASDGDGGRCDATVHDPNAPYQGVWVETEIPVPSDRAGQQTVWAGRMMWVYVLEGLDHVERMRWKDQRCPGHGSTVSTDPDAVPAEWVRFSPFRDERHILTHRPGTARRGGDDRPPVVPRTRCAGRGCVNGKEGAVPEHELVDGVGWLCWQCRPRHARRERTHRRLRSP</sequence>
<evidence type="ECO:0000313" key="3">
    <source>
        <dbReference type="Proteomes" id="UP001617351"/>
    </source>
</evidence>
<proteinExistence type="predicted"/>
<evidence type="ECO:0000313" key="2">
    <source>
        <dbReference type="EMBL" id="MFJ2822225.1"/>
    </source>
</evidence>
<reference evidence="2 3" key="1">
    <citation type="submission" date="2024-10" db="EMBL/GenBank/DDBJ databases">
        <title>The Natural Products Discovery Center: Release of the First 8490 Sequenced Strains for Exploring Actinobacteria Biosynthetic Diversity.</title>
        <authorList>
            <person name="Kalkreuter E."/>
            <person name="Kautsar S.A."/>
            <person name="Yang D."/>
            <person name="Bader C.D."/>
            <person name="Teijaro C.N."/>
            <person name="Fluegel L."/>
            <person name="Davis C.M."/>
            <person name="Simpson J.R."/>
            <person name="Lauterbach L."/>
            <person name="Steele A.D."/>
            <person name="Gui C."/>
            <person name="Meng S."/>
            <person name="Li G."/>
            <person name="Viehrig K."/>
            <person name="Ye F."/>
            <person name="Su P."/>
            <person name="Kiefer A.F."/>
            <person name="Nichols A."/>
            <person name="Cepeda A.J."/>
            <person name="Yan W."/>
            <person name="Fan B."/>
            <person name="Jiang Y."/>
            <person name="Adhikari A."/>
            <person name="Zheng C.-J."/>
            <person name="Schuster L."/>
            <person name="Cowan T.M."/>
            <person name="Smanski M.J."/>
            <person name="Chevrette M.G."/>
            <person name="De Carvalho L.P.S."/>
            <person name="Shen B."/>
        </authorList>
    </citation>
    <scope>NUCLEOTIDE SEQUENCE [LARGE SCALE GENOMIC DNA]</scope>
    <source>
        <strain evidence="2 3">NPDC087220</strain>
    </source>
</reference>
<comment type="caution">
    <text evidence="2">The sequence shown here is derived from an EMBL/GenBank/DDBJ whole genome shotgun (WGS) entry which is preliminary data.</text>
</comment>
<keyword evidence="3" id="KW-1185">Reference proteome</keyword>